<feature type="transmembrane region" description="Helical" evidence="5">
    <location>
        <begin position="228"/>
        <end position="251"/>
    </location>
</feature>
<dbReference type="GO" id="GO:0005886">
    <property type="term" value="C:plasma membrane"/>
    <property type="evidence" value="ECO:0007669"/>
    <property type="project" value="TreeGrafter"/>
</dbReference>
<evidence type="ECO:0000256" key="3">
    <source>
        <dbReference type="ARBA" id="ARBA00022989"/>
    </source>
</evidence>
<comment type="subcellular location">
    <subcellularLocation>
        <location evidence="1">Membrane</location>
        <topology evidence="1">Multi-pass membrane protein</topology>
    </subcellularLocation>
</comment>
<dbReference type="PANTHER" id="PTHR23502:SF164">
    <property type="entry name" value="MAJOR FACILITATOR SUPERFAMILY (MFS) PROFILE DOMAIN-CONTAINING PROTEIN"/>
    <property type="match status" value="1"/>
</dbReference>
<dbReference type="AlphaFoldDB" id="A0AAD5RLR9"/>
<dbReference type="EMBL" id="JAKWBI020000294">
    <property type="protein sequence ID" value="KAJ2897118.1"/>
    <property type="molecule type" value="Genomic_DNA"/>
</dbReference>
<organism evidence="7 8">
    <name type="scientific">Zalerion maritima</name>
    <dbReference type="NCBI Taxonomy" id="339359"/>
    <lineage>
        <taxon>Eukaryota</taxon>
        <taxon>Fungi</taxon>
        <taxon>Dikarya</taxon>
        <taxon>Ascomycota</taxon>
        <taxon>Pezizomycotina</taxon>
        <taxon>Sordariomycetes</taxon>
        <taxon>Lulworthiomycetidae</taxon>
        <taxon>Lulworthiales</taxon>
        <taxon>Lulworthiaceae</taxon>
        <taxon>Zalerion</taxon>
    </lineage>
</organism>
<feature type="transmembrane region" description="Helical" evidence="5">
    <location>
        <begin position="257"/>
        <end position="278"/>
    </location>
</feature>
<evidence type="ECO:0000256" key="4">
    <source>
        <dbReference type="ARBA" id="ARBA00023136"/>
    </source>
</evidence>
<feature type="transmembrane region" description="Helical" evidence="5">
    <location>
        <begin position="522"/>
        <end position="542"/>
    </location>
</feature>
<dbReference type="PROSITE" id="PS50850">
    <property type="entry name" value="MFS"/>
    <property type="match status" value="1"/>
</dbReference>
<dbReference type="SUPFAM" id="SSF103473">
    <property type="entry name" value="MFS general substrate transporter"/>
    <property type="match status" value="1"/>
</dbReference>
<feature type="transmembrane region" description="Helical" evidence="5">
    <location>
        <begin position="140"/>
        <end position="158"/>
    </location>
</feature>
<feature type="transmembrane region" description="Helical" evidence="5">
    <location>
        <begin position="170"/>
        <end position="187"/>
    </location>
</feature>
<feature type="transmembrane region" description="Helical" evidence="5">
    <location>
        <begin position="490"/>
        <end position="510"/>
    </location>
</feature>
<name>A0AAD5RLR9_9PEZI</name>
<evidence type="ECO:0000259" key="6">
    <source>
        <dbReference type="PROSITE" id="PS50850"/>
    </source>
</evidence>
<dbReference type="Pfam" id="PF07690">
    <property type="entry name" value="MFS_1"/>
    <property type="match status" value="1"/>
</dbReference>
<feature type="transmembrane region" description="Helical" evidence="5">
    <location>
        <begin position="427"/>
        <end position="448"/>
    </location>
</feature>
<evidence type="ECO:0000313" key="7">
    <source>
        <dbReference type="EMBL" id="KAJ2897118.1"/>
    </source>
</evidence>
<dbReference type="InterPro" id="IPR011701">
    <property type="entry name" value="MFS"/>
</dbReference>
<feature type="domain" description="Major facilitator superfamily (MFS) profile" evidence="6">
    <location>
        <begin position="72"/>
        <end position="547"/>
    </location>
</feature>
<protein>
    <submittedName>
        <fullName evidence="7">Major facilitator superfamily transporter</fullName>
    </submittedName>
</protein>
<keyword evidence="4 5" id="KW-0472">Membrane</keyword>
<feature type="transmembrane region" description="Helical" evidence="5">
    <location>
        <begin position="199"/>
        <end position="216"/>
    </location>
</feature>
<dbReference type="GO" id="GO:0022857">
    <property type="term" value="F:transmembrane transporter activity"/>
    <property type="evidence" value="ECO:0007669"/>
    <property type="project" value="InterPro"/>
</dbReference>
<feature type="transmembrane region" description="Helical" evidence="5">
    <location>
        <begin position="386"/>
        <end position="406"/>
    </location>
</feature>
<proteinExistence type="predicted"/>
<evidence type="ECO:0000256" key="2">
    <source>
        <dbReference type="ARBA" id="ARBA00022692"/>
    </source>
</evidence>
<feature type="transmembrane region" description="Helical" evidence="5">
    <location>
        <begin position="454"/>
        <end position="478"/>
    </location>
</feature>
<accession>A0AAD5RLR9</accession>
<keyword evidence="2 5" id="KW-0812">Transmembrane</keyword>
<dbReference type="PANTHER" id="PTHR23502">
    <property type="entry name" value="MAJOR FACILITATOR SUPERFAMILY"/>
    <property type="match status" value="1"/>
</dbReference>
<sequence>MATQEGSWPLPVQDEKHSAETVSITSMESSESTQVVGTTNLFENGQMRLIPMPSPDPKDPLNMPNWRKWTSISVICFFGALALSAEIIIGALLPVFILEYAGLDPKSLNDLDLSSDGGAATVNPLSILPPGFPPPDIEKITTLATIPLISNGVASYLLVPLSIAIGRRPIILLAGTCAWAGGIWAGLSTSLGTHLVARAIQGLGAGAVEALIPLIIQDMTFIHQRNRAMSAIVASQGIFIVGFGIASPYIASNFTWRWLYFITSGFGILAWILLIVFLPETRWTRSPEALSGHKIYPMEASKNRPDIDFQNYTSRTFVQEMGFGQNGYEWKNAGKSMVDTLKSTYFPAIVWAILANSIFIVANQAAAQLTSFALLAAGWQFQYTGLSVVPFIAASVMVYIFGGPVADKVSNSISRRNGGNREAEHHLVNLIFPFFCGIAGCFIFGYAGEKVLHWAVLLVGAFLVIFGFLTLMTVLNVFIVESYPQWAGPVLVNVSSLRIIIAFFMASQATVWVTDMGMLSTFSIYAEIMIVLSLGVPAFYFFGKKMRAWTAGSINKTRKEKSLNFDD</sequence>
<dbReference type="Proteomes" id="UP001201980">
    <property type="component" value="Unassembled WGS sequence"/>
</dbReference>
<evidence type="ECO:0000313" key="8">
    <source>
        <dbReference type="Proteomes" id="UP001201980"/>
    </source>
</evidence>
<comment type="caution">
    <text evidence="7">The sequence shown here is derived from an EMBL/GenBank/DDBJ whole genome shotgun (WGS) entry which is preliminary data.</text>
</comment>
<evidence type="ECO:0000256" key="5">
    <source>
        <dbReference type="SAM" id="Phobius"/>
    </source>
</evidence>
<dbReference type="InterPro" id="IPR036259">
    <property type="entry name" value="MFS_trans_sf"/>
</dbReference>
<keyword evidence="3 5" id="KW-1133">Transmembrane helix</keyword>
<evidence type="ECO:0000256" key="1">
    <source>
        <dbReference type="ARBA" id="ARBA00004141"/>
    </source>
</evidence>
<feature type="transmembrane region" description="Helical" evidence="5">
    <location>
        <begin position="345"/>
        <end position="366"/>
    </location>
</feature>
<dbReference type="InterPro" id="IPR020846">
    <property type="entry name" value="MFS_dom"/>
</dbReference>
<gene>
    <name evidence="7" type="ORF">MKZ38_004973</name>
</gene>
<feature type="transmembrane region" description="Helical" evidence="5">
    <location>
        <begin position="72"/>
        <end position="97"/>
    </location>
</feature>
<dbReference type="Gene3D" id="1.20.1250.20">
    <property type="entry name" value="MFS general substrate transporter like domains"/>
    <property type="match status" value="1"/>
</dbReference>
<reference evidence="7" key="1">
    <citation type="submission" date="2022-07" db="EMBL/GenBank/DDBJ databases">
        <title>Draft genome sequence of Zalerion maritima ATCC 34329, a (micro)plastics degrading marine fungus.</title>
        <authorList>
            <person name="Paco A."/>
            <person name="Goncalves M.F.M."/>
            <person name="Rocha-Santos T.A.P."/>
            <person name="Alves A."/>
        </authorList>
    </citation>
    <scope>NUCLEOTIDE SEQUENCE</scope>
    <source>
        <strain evidence="7">ATCC 34329</strain>
    </source>
</reference>
<keyword evidence="8" id="KW-1185">Reference proteome</keyword>